<accession>A0A6A6I7G6</accession>
<gene>
    <name evidence="1" type="ORF">BU26DRAFT_577722</name>
</gene>
<protein>
    <submittedName>
        <fullName evidence="1">Uncharacterized protein</fullName>
    </submittedName>
</protein>
<dbReference type="AlphaFoldDB" id="A0A6A6I7G6"/>
<organism evidence="1 2">
    <name type="scientific">Trematosphaeria pertusa</name>
    <dbReference type="NCBI Taxonomy" id="390896"/>
    <lineage>
        <taxon>Eukaryota</taxon>
        <taxon>Fungi</taxon>
        <taxon>Dikarya</taxon>
        <taxon>Ascomycota</taxon>
        <taxon>Pezizomycotina</taxon>
        <taxon>Dothideomycetes</taxon>
        <taxon>Pleosporomycetidae</taxon>
        <taxon>Pleosporales</taxon>
        <taxon>Massarineae</taxon>
        <taxon>Trematosphaeriaceae</taxon>
        <taxon>Trematosphaeria</taxon>
    </lineage>
</organism>
<evidence type="ECO:0000313" key="1">
    <source>
        <dbReference type="EMBL" id="KAF2246149.1"/>
    </source>
</evidence>
<dbReference type="Proteomes" id="UP000800094">
    <property type="component" value="Unassembled WGS sequence"/>
</dbReference>
<evidence type="ECO:0000313" key="2">
    <source>
        <dbReference type="Proteomes" id="UP000800094"/>
    </source>
</evidence>
<sequence>MDAAKSVLYSLATNPITRCLAYTWDKMNSTHKMETIYKNHLFRGPIHPQQDSPLFALPVEVRSMIYENVFAPPYSTMSSEALSLLATCRLVHGEAYIKALQTIEFHLRGDTGLNFYPKLWNLGSLQQHLRHVKVTMSIKKLDAVGGNNPFVMTMLPLDTLQINFGVIKAQDWRAEVSIYHRLVSAVLYRSSPKALGNTTQPIHQSLLGKRKRGMKLSTWQFFPQRKELYDVIIRTVAKRVHVRGKDGGQDIIWSAFTHFDLADHYITKIRVMQPEAEVADMFYYLMFGDEREQTFFEMGKMVEKSKK</sequence>
<name>A0A6A6I7G6_9PLEO</name>
<reference evidence="1" key="1">
    <citation type="journal article" date="2020" name="Stud. Mycol.">
        <title>101 Dothideomycetes genomes: a test case for predicting lifestyles and emergence of pathogens.</title>
        <authorList>
            <person name="Haridas S."/>
            <person name="Albert R."/>
            <person name="Binder M."/>
            <person name="Bloem J."/>
            <person name="Labutti K."/>
            <person name="Salamov A."/>
            <person name="Andreopoulos B."/>
            <person name="Baker S."/>
            <person name="Barry K."/>
            <person name="Bills G."/>
            <person name="Bluhm B."/>
            <person name="Cannon C."/>
            <person name="Castanera R."/>
            <person name="Culley D."/>
            <person name="Daum C."/>
            <person name="Ezra D."/>
            <person name="Gonzalez J."/>
            <person name="Henrissat B."/>
            <person name="Kuo A."/>
            <person name="Liang C."/>
            <person name="Lipzen A."/>
            <person name="Lutzoni F."/>
            <person name="Magnuson J."/>
            <person name="Mondo S."/>
            <person name="Nolan M."/>
            <person name="Ohm R."/>
            <person name="Pangilinan J."/>
            <person name="Park H.-J."/>
            <person name="Ramirez L."/>
            <person name="Alfaro M."/>
            <person name="Sun H."/>
            <person name="Tritt A."/>
            <person name="Yoshinaga Y."/>
            <person name="Zwiers L.-H."/>
            <person name="Turgeon B."/>
            <person name="Goodwin S."/>
            <person name="Spatafora J."/>
            <person name="Crous P."/>
            <person name="Grigoriev I."/>
        </authorList>
    </citation>
    <scope>NUCLEOTIDE SEQUENCE</scope>
    <source>
        <strain evidence="1">CBS 122368</strain>
    </source>
</reference>
<keyword evidence="2" id="KW-1185">Reference proteome</keyword>
<dbReference type="OrthoDB" id="62952at2759"/>
<dbReference type="EMBL" id="ML987199">
    <property type="protein sequence ID" value="KAF2246149.1"/>
    <property type="molecule type" value="Genomic_DNA"/>
</dbReference>
<dbReference type="GeneID" id="54587737"/>
<proteinExistence type="predicted"/>
<dbReference type="RefSeq" id="XP_033681153.1">
    <property type="nucleotide sequence ID" value="XM_033834407.1"/>
</dbReference>